<gene>
    <name evidence="7" type="ORF">ACFQ34_07170</name>
</gene>
<dbReference type="CDD" id="cd05675">
    <property type="entry name" value="M20_yscS_like"/>
    <property type="match status" value="1"/>
</dbReference>
<dbReference type="PANTHER" id="PTHR43808:SF8">
    <property type="entry name" value="PEPTIDASE M20 DIMERISATION DOMAIN-CONTAINING PROTEIN"/>
    <property type="match status" value="1"/>
</dbReference>
<comment type="similarity">
    <text evidence="2">Belongs to the peptidase M20A family.</text>
</comment>
<evidence type="ECO:0000313" key="8">
    <source>
        <dbReference type="Proteomes" id="UP001597182"/>
    </source>
</evidence>
<comment type="cofactor">
    <cofactor evidence="1">
        <name>Zn(2+)</name>
        <dbReference type="ChEBI" id="CHEBI:29105"/>
    </cofactor>
</comment>
<evidence type="ECO:0000256" key="2">
    <source>
        <dbReference type="ARBA" id="ARBA00006247"/>
    </source>
</evidence>
<dbReference type="InterPro" id="IPR001261">
    <property type="entry name" value="ArgE/DapE_CS"/>
</dbReference>
<name>A0ABW3VD31_9PSEU</name>
<feature type="domain" description="Peptidase M20 dimerisation" evidence="6">
    <location>
        <begin position="199"/>
        <end position="327"/>
    </location>
</feature>
<dbReference type="InterPro" id="IPR011650">
    <property type="entry name" value="Peptidase_M20_dimer"/>
</dbReference>
<dbReference type="Pfam" id="PF01546">
    <property type="entry name" value="Peptidase_M20"/>
    <property type="match status" value="1"/>
</dbReference>
<sequence length="438" mass="47520">MTGQNSAVDEVVRITSDLIRIDTSNTGDPDTVVGEREAAEYVAAELTEVGYDVEMLDSGAPGRSNVFCRLPGADPSRDALLLHGHLDVVPAEPSEWSVHPFSGAVQDGYVWGRGAVDMKDMVAMTIAVARRFKREGVVPPRDIVFAFVADEEAGGKYGAQWLVENRPDLFAGCTEAVGEVGGFSLTLGEDRRVYLIEAAEKGIAWMRLHARGRPGHGSFLHDDNAVTRVAEAVARLGNHTFPLVLTDTVRAFLAEMREITGLEFPEDDLEGSLAKLGPLARIVGATVRDTANPTMLRAGYKANVIPSTAEAVVDCRVLPGRQEAFLREVDELLGPDVTREWVTELPPVETPFEGPLVEAMAAALQTEDPGSRAIPYMLSGGTDAKSFQRLGMRCYGFAPLRLPPDLDFASLFHGIDERVPIDALEFGTRVLDTFLQNS</sequence>
<dbReference type="PIRSF" id="PIRSF036696">
    <property type="entry name" value="ACY-1"/>
    <property type="match status" value="1"/>
</dbReference>
<protein>
    <submittedName>
        <fullName evidence="7">M20/M25/M40 family metallo-hydrolase</fullName>
    </submittedName>
</protein>
<dbReference type="InterPro" id="IPR002933">
    <property type="entry name" value="Peptidase_M20"/>
</dbReference>
<keyword evidence="5" id="KW-0862">Zinc</keyword>
<dbReference type="Pfam" id="PF07687">
    <property type="entry name" value="M20_dimer"/>
    <property type="match status" value="1"/>
</dbReference>
<dbReference type="InterPro" id="IPR036264">
    <property type="entry name" value="Bact_exopeptidase_dim_dom"/>
</dbReference>
<keyword evidence="8" id="KW-1185">Reference proteome</keyword>
<dbReference type="Gene3D" id="1.10.150.900">
    <property type="match status" value="1"/>
</dbReference>
<accession>A0ABW3VD31</accession>
<dbReference type="PROSITE" id="PS00758">
    <property type="entry name" value="ARGE_DAPE_CPG2_1"/>
    <property type="match status" value="1"/>
</dbReference>
<dbReference type="Gene3D" id="3.40.630.10">
    <property type="entry name" value="Zn peptidases"/>
    <property type="match status" value="1"/>
</dbReference>
<evidence type="ECO:0000256" key="1">
    <source>
        <dbReference type="ARBA" id="ARBA00001947"/>
    </source>
</evidence>
<dbReference type="Proteomes" id="UP001597182">
    <property type="component" value="Unassembled WGS sequence"/>
</dbReference>
<evidence type="ECO:0000256" key="4">
    <source>
        <dbReference type="ARBA" id="ARBA00022801"/>
    </source>
</evidence>
<evidence type="ECO:0000259" key="6">
    <source>
        <dbReference type="Pfam" id="PF07687"/>
    </source>
</evidence>
<organism evidence="7 8">
    <name type="scientific">Pseudonocardia benzenivorans</name>
    <dbReference type="NCBI Taxonomy" id="228005"/>
    <lineage>
        <taxon>Bacteria</taxon>
        <taxon>Bacillati</taxon>
        <taxon>Actinomycetota</taxon>
        <taxon>Actinomycetes</taxon>
        <taxon>Pseudonocardiales</taxon>
        <taxon>Pseudonocardiaceae</taxon>
        <taxon>Pseudonocardia</taxon>
    </lineage>
</organism>
<keyword evidence="3" id="KW-0479">Metal-binding</keyword>
<dbReference type="EMBL" id="JBHTMB010000050">
    <property type="protein sequence ID" value="MFD1233062.1"/>
    <property type="molecule type" value="Genomic_DNA"/>
</dbReference>
<keyword evidence="4" id="KW-0378">Hydrolase</keyword>
<dbReference type="InterPro" id="IPR050072">
    <property type="entry name" value="Peptidase_M20A"/>
</dbReference>
<dbReference type="SUPFAM" id="SSF53187">
    <property type="entry name" value="Zn-dependent exopeptidases"/>
    <property type="match status" value="1"/>
</dbReference>
<dbReference type="RefSeq" id="WP_013677141.1">
    <property type="nucleotide sequence ID" value="NZ_BAABKS010000053.1"/>
</dbReference>
<evidence type="ECO:0000313" key="7">
    <source>
        <dbReference type="EMBL" id="MFD1233062.1"/>
    </source>
</evidence>
<evidence type="ECO:0000256" key="5">
    <source>
        <dbReference type="ARBA" id="ARBA00022833"/>
    </source>
</evidence>
<dbReference type="NCBIfam" id="NF005913">
    <property type="entry name" value="PRK07906.1"/>
    <property type="match status" value="1"/>
</dbReference>
<reference evidence="8" key="1">
    <citation type="journal article" date="2019" name="Int. J. Syst. Evol. Microbiol.">
        <title>The Global Catalogue of Microorganisms (GCM) 10K type strain sequencing project: providing services to taxonomists for standard genome sequencing and annotation.</title>
        <authorList>
            <consortium name="The Broad Institute Genomics Platform"/>
            <consortium name="The Broad Institute Genome Sequencing Center for Infectious Disease"/>
            <person name="Wu L."/>
            <person name="Ma J."/>
        </authorList>
    </citation>
    <scope>NUCLEOTIDE SEQUENCE [LARGE SCALE GENOMIC DNA]</scope>
    <source>
        <strain evidence="8">CCUG 49018</strain>
    </source>
</reference>
<dbReference type="Gene3D" id="3.30.70.360">
    <property type="match status" value="1"/>
</dbReference>
<evidence type="ECO:0000256" key="3">
    <source>
        <dbReference type="ARBA" id="ARBA00022723"/>
    </source>
</evidence>
<comment type="caution">
    <text evidence="7">The sequence shown here is derived from an EMBL/GenBank/DDBJ whole genome shotgun (WGS) entry which is preliminary data.</text>
</comment>
<proteinExistence type="inferred from homology"/>
<dbReference type="SUPFAM" id="SSF55031">
    <property type="entry name" value="Bacterial exopeptidase dimerisation domain"/>
    <property type="match status" value="1"/>
</dbReference>
<dbReference type="PANTHER" id="PTHR43808">
    <property type="entry name" value="ACETYLORNITHINE DEACETYLASE"/>
    <property type="match status" value="1"/>
</dbReference>